<evidence type="ECO:0000313" key="8">
    <source>
        <dbReference type="EMBL" id="JAG92081.1"/>
    </source>
</evidence>
<dbReference type="GO" id="GO:0005576">
    <property type="term" value="C:extracellular region"/>
    <property type="evidence" value="ECO:0007669"/>
    <property type="project" value="UniProtKB-SubCell"/>
</dbReference>
<organism evidence="8">
    <name type="scientific">Amblyomma americanum</name>
    <name type="common">Lone star tick</name>
    <dbReference type="NCBI Taxonomy" id="6943"/>
    <lineage>
        <taxon>Eukaryota</taxon>
        <taxon>Metazoa</taxon>
        <taxon>Ecdysozoa</taxon>
        <taxon>Arthropoda</taxon>
        <taxon>Chelicerata</taxon>
        <taxon>Arachnida</taxon>
        <taxon>Acari</taxon>
        <taxon>Parasitiformes</taxon>
        <taxon>Ixodida</taxon>
        <taxon>Ixodoidea</taxon>
        <taxon>Ixodidae</taxon>
        <taxon>Amblyomminae</taxon>
        <taxon>Amblyomma</taxon>
    </lineage>
</organism>
<evidence type="ECO:0000256" key="4">
    <source>
        <dbReference type="ARBA" id="ARBA00023157"/>
    </source>
</evidence>
<evidence type="ECO:0000256" key="5">
    <source>
        <dbReference type="ARBA" id="ARBA00023180"/>
    </source>
</evidence>
<keyword evidence="3 6" id="KW-0732">Signal</keyword>
<reference evidence="8" key="1">
    <citation type="journal article" date="2015" name="PLoS ONE">
        <title>An Insight into the Sialome of the Lone Star Tick, Amblyomma americanum, with a Glimpse on Its Time Dependent Gene Expression.</title>
        <authorList>
            <person name="Karim S."/>
            <person name="Ribeiro J.M."/>
        </authorList>
    </citation>
    <scope>NUCLEOTIDE SEQUENCE</scope>
    <source>
        <tissue evidence="8">Salivary gland</tissue>
    </source>
</reference>
<feature type="chain" id="PRO_5002212551" description="Evasin" evidence="7">
    <location>
        <begin position="33"/>
        <end position="132"/>
    </location>
</feature>
<keyword evidence="2 6" id="KW-0964">Secreted</keyword>
<accession>A0A0C9RWW4</accession>
<name>A0A0C9RWW4_AMBAM</name>
<comment type="subcellular location">
    <subcellularLocation>
        <location evidence="1 6">Secreted</location>
    </subcellularLocation>
</comment>
<dbReference type="Pfam" id="PF19429">
    <property type="entry name" value="EVA_Class_A"/>
    <property type="match status" value="1"/>
</dbReference>
<dbReference type="GO" id="GO:0019957">
    <property type="term" value="F:C-C chemokine binding"/>
    <property type="evidence" value="ECO:0007669"/>
    <property type="project" value="InterPro"/>
</dbReference>
<dbReference type="AlphaFoldDB" id="A0A0C9RWW4"/>
<evidence type="ECO:0000256" key="6">
    <source>
        <dbReference type="RuleBase" id="RU369006"/>
    </source>
</evidence>
<proteinExistence type="evidence at transcript level"/>
<sequence>MGTRPDILEESAMIRLFSAASLLLLFCSKSSANQRERGCNSRNCMKYSLMTEAGQITVGCTAKCGDVWTKAHTDGEQCINVSYKAASKMKEGIKYFCPLGICDGPVCQPSGLLLRCWSQGFQNLGTLQAQML</sequence>
<evidence type="ECO:0000256" key="7">
    <source>
        <dbReference type="SAM" id="SignalP"/>
    </source>
</evidence>
<keyword evidence="5 6" id="KW-0325">Glycoprotein</keyword>
<comment type="function">
    <text evidence="6">Salivary chemokine-binding protein which binds to host chemokines.</text>
</comment>
<dbReference type="Gene3D" id="2.30.130.100">
    <property type="match status" value="1"/>
</dbReference>
<feature type="signal peptide" evidence="7">
    <location>
        <begin position="1"/>
        <end position="32"/>
    </location>
</feature>
<evidence type="ECO:0000256" key="3">
    <source>
        <dbReference type="ARBA" id="ARBA00022729"/>
    </source>
</evidence>
<protein>
    <recommendedName>
        <fullName evidence="6">Evasin</fullName>
    </recommendedName>
</protein>
<evidence type="ECO:0000256" key="1">
    <source>
        <dbReference type="ARBA" id="ARBA00004613"/>
    </source>
</evidence>
<dbReference type="InterPro" id="IPR045797">
    <property type="entry name" value="EVA_Class_A"/>
</dbReference>
<keyword evidence="4 6" id="KW-1015">Disulfide bond</keyword>
<evidence type="ECO:0000256" key="2">
    <source>
        <dbReference type="ARBA" id="ARBA00022525"/>
    </source>
</evidence>
<dbReference type="EMBL" id="GBZX01000659">
    <property type="protein sequence ID" value="JAG92081.1"/>
    <property type="molecule type" value="mRNA"/>
</dbReference>